<feature type="domain" description="DSBA-like thioredoxin" evidence="1">
    <location>
        <begin position="3"/>
        <end position="200"/>
    </location>
</feature>
<proteinExistence type="predicted"/>
<dbReference type="PANTHER" id="PTHR13887:SF41">
    <property type="entry name" value="THIOREDOXIN SUPERFAMILY PROTEIN"/>
    <property type="match status" value="1"/>
</dbReference>
<keyword evidence="3" id="KW-1185">Reference proteome</keyword>
<dbReference type="EMBL" id="CP108057">
    <property type="protein sequence ID" value="WUO50567.1"/>
    <property type="molecule type" value="Genomic_DNA"/>
</dbReference>
<reference evidence="2" key="1">
    <citation type="submission" date="2022-10" db="EMBL/GenBank/DDBJ databases">
        <title>The complete genomes of actinobacterial strains from the NBC collection.</title>
        <authorList>
            <person name="Joergensen T.S."/>
            <person name="Alvarez Arevalo M."/>
            <person name="Sterndorff E.B."/>
            <person name="Faurdal D."/>
            <person name="Vuksanovic O."/>
            <person name="Mourched A.-S."/>
            <person name="Charusanti P."/>
            <person name="Shaw S."/>
            <person name="Blin K."/>
            <person name="Weber T."/>
        </authorList>
    </citation>
    <scope>NUCLEOTIDE SEQUENCE</scope>
    <source>
        <strain evidence="2">NBC_00283</strain>
    </source>
</reference>
<dbReference type="Gene3D" id="3.40.30.10">
    <property type="entry name" value="Glutaredoxin"/>
    <property type="match status" value="1"/>
</dbReference>
<accession>A0ABZ1RX41</accession>
<evidence type="ECO:0000313" key="2">
    <source>
        <dbReference type="EMBL" id="WUO50567.1"/>
    </source>
</evidence>
<evidence type="ECO:0000313" key="3">
    <source>
        <dbReference type="Proteomes" id="UP001432075"/>
    </source>
</evidence>
<dbReference type="InterPro" id="IPR036249">
    <property type="entry name" value="Thioredoxin-like_sf"/>
</dbReference>
<dbReference type="RefSeq" id="WP_328777334.1">
    <property type="nucleotide sequence ID" value="NZ_CP108057.1"/>
</dbReference>
<dbReference type="PANTHER" id="PTHR13887">
    <property type="entry name" value="GLUTATHIONE S-TRANSFERASE KAPPA"/>
    <property type="match status" value="1"/>
</dbReference>
<evidence type="ECO:0000259" key="1">
    <source>
        <dbReference type="Pfam" id="PF01323"/>
    </source>
</evidence>
<dbReference type="Proteomes" id="UP001432075">
    <property type="component" value="Chromosome"/>
</dbReference>
<dbReference type="CDD" id="cd03024">
    <property type="entry name" value="DsbA_FrnE"/>
    <property type="match status" value="1"/>
</dbReference>
<organism evidence="2 3">
    <name type="scientific">Streptomyces goshikiensis</name>
    <dbReference type="NCBI Taxonomy" id="1942"/>
    <lineage>
        <taxon>Bacteria</taxon>
        <taxon>Bacillati</taxon>
        <taxon>Actinomycetota</taxon>
        <taxon>Actinomycetes</taxon>
        <taxon>Kitasatosporales</taxon>
        <taxon>Streptomycetaceae</taxon>
        <taxon>Streptomyces</taxon>
    </lineage>
</organism>
<dbReference type="InterPro" id="IPR001853">
    <property type="entry name" value="DSBA-like_thioredoxin_dom"/>
</dbReference>
<protein>
    <submittedName>
        <fullName evidence="2">DsbA family oxidoreductase</fullName>
    </submittedName>
</protein>
<name>A0ABZ1RX41_9ACTN</name>
<gene>
    <name evidence="2" type="ORF">OHU17_34615</name>
</gene>
<dbReference type="SUPFAM" id="SSF52833">
    <property type="entry name" value="Thioredoxin-like"/>
    <property type="match status" value="1"/>
</dbReference>
<dbReference type="Pfam" id="PF01323">
    <property type="entry name" value="DSBA"/>
    <property type="match status" value="1"/>
</dbReference>
<sequence>MKVEIYSDLVCPWCYIGKRRFEEALAAFPDAADVDVVYRPFQLNPAASETAEPSAHVYERKFGRPAATIFGPLTRAAAAEGITFRMDDALATNTFQAHRLLWFARRHGCQAEVKERLLAHYFTDGGDLGDREALAGLAEAAGLDRAATLAFLASSEGADEVRAELAEAAALGVTAVPTFIIDGALRLQGAQSPEVLLEALERAAADRSPAGAAGTA</sequence>